<reference evidence="4 5" key="1">
    <citation type="journal article" date="2014" name="BMC Genomics">
        <title>Genomic comparison of sporeforming bacilli isolated from milk.</title>
        <authorList>
            <person name="Moreno Switt A.I."/>
            <person name="Andrus A.D."/>
            <person name="Ranieri M.L."/>
            <person name="Orsi R.H."/>
            <person name="Ivy R."/>
            <person name="den Bakker H.C."/>
            <person name="Martin N.H."/>
            <person name="Wiedmann M."/>
            <person name="Boor K.J."/>
        </authorList>
    </citation>
    <scope>NUCLEOTIDE SEQUENCE [LARGE SCALE GENOMIC DNA]</scope>
    <source>
        <strain evidence="4 5">FSL R5-213</strain>
    </source>
</reference>
<evidence type="ECO:0000313" key="5">
    <source>
        <dbReference type="Proteomes" id="UP000019062"/>
    </source>
</evidence>
<dbReference type="InterPro" id="IPR001296">
    <property type="entry name" value="Glyco_trans_1"/>
</dbReference>
<dbReference type="RefSeq" id="WP_038181175.1">
    <property type="nucleotide sequence ID" value="NZ_ASQA01000013.1"/>
</dbReference>
<dbReference type="PATRIC" id="fig|1227360.4.peg.1162"/>
<keyword evidence="1" id="KW-0472">Membrane</keyword>
<dbReference type="InterPro" id="IPR028098">
    <property type="entry name" value="Glyco_trans_4-like_N"/>
</dbReference>
<organism evidence="4 5">
    <name type="scientific">Viridibacillus arenosi FSL R5-213</name>
    <dbReference type="NCBI Taxonomy" id="1227360"/>
    <lineage>
        <taxon>Bacteria</taxon>
        <taxon>Bacillati</taxon>
        <taxon>Bacillota</taxon>
        <taxon>Bacilli</taxon>
        <taxon>Bacillales</taxon>
        <taxon>Caryophanaceae</taxon>
        <taxon>Viridibacillus</taxon>
    </lineage>
</organism>
<protein>
    <submittedName>
        <fullName evidence="4">Glycosyl transferase group 1 protein</fullName>
    </submittedName>
</protein>
<dbReference type="GO" id="GO:0016758">
    <property type="term" value="F:hexosyltransferase activity"/>
    <property type="evidence" value="ECO:0007669"/>
    <property type="project" value="TreeGrafter"/>
</dbReference>
<evidence type="ECO:0000313" key="4">
    <source>
        <dbReference type="EMBL" id="ETT86187.1"/>
    </source>
</evidence>
<dbReference type="CDD" id="cd03794">
    <property type="entry name" value="GT4_WbuB-like"/>
    <property type="match status" value="1"/>
</dbReference>
<evidence type="ECO:0000256" key="1">
    <source>
        <dbReference type="SAM" id="Phobius"/>
    </source>
</evidence>
<sequence>MSKTKVLIITQNFHPEIGSHANRMNNIFQLLQLDDYEVSVLTTEPSYPNKHLYEDRKFWNNETLNDHENIHRVHVKNRKYAFSMLNRLIHYIEISLKMLFFVLFDKQKYDVVFVTSPAIFMAFVGVIAKIKYKSKFILDIRDLWPESLKGVGVFNNKWIIKFFSILEIYLYRKANYIVINSIGFMDYIVKKSKVDRNKITFIPNAAREFEVNVVNKKDEQFKVIYTGNIGLAQDVDFLKKLVYRLAENHIMITIVGYGQKKNELFKFVSDNKLANVTIENPTTRHECLKLNAKHHVGVLALNDKEVFETVLPGKLIDYMSSGLPVVAAVSGYSKELIENNRTGFVSENRDAAEIVEYILKLKDNPEIRQEIADNSTNLIKKHFLWEKNIKKLTCLFESDYKFREIEPLNRKIDRDLTL</sequence>
<keyword evidence="1" id="KW-0812">Transmembrane</keyword>
<dbReference type="EMBL" id="ASQA01000013">
    <property type="protein sequence ID" value="ETT86187.1"/>
    <property type="molecule type" value="Genomic_DNA"/>
</dbReference>
<evidence type="ECO:0000259" key="3">
    <source>
        <dbReference type="Pfam" id="PF13579"/>
    </source>
</evidence>
<dbReference type="eggNOG" id="COG0438">
    <property type="taxonomic scope" value="Bacteria"/>
</dbReference>
<name>W4F1J4_9BACL</name>
<keyword evidence="5" id="KW-1185">Reference proteome</keyword>
<accession>W4F1J4</accession>
<dbReference type="Gene3D" id="3.40.50.2000">
    <property type="entry name" value="Glycogen Phosphorylase B"/>
    <property type="match status" value="2"/>
</dbReference>
<dbReference type="SUPFAM" id="SSF53756">
    <property type="entry name" value="UDP-Glycosyltransferase/glycogen phosphorylase"/>
    <property type="match status" value="1"/>
</dbReference>
<dbReference type="Pfam" id="PF00534">
    <property type="entry name" value="Glycos_transf_1"/>
    <property type="match status" value="1"/>
</dbReference>
<evidence type="ECO:0000259" key="2">
    <source>
        <dbReference type="Pfam" id="PF00534"/>
    </source>
</evidence>
<dbReference type="AlphaFoldDB" id="W4F1J4"/>
<comment type="caution">
    <text evidence="4">The sequence shown here is derived from an EMBL/GenBank/DDBJ whole genome shotgun (WGS) entry which is preliminary data.</text>
</comment>
<keyword evidence="4" id="KW-0808">Transferase</keyword>
<dbReference type="Pfam" id="PF13579">
    <property type="entry name" value="Glyco_trans_4_4"/>
    <property type="match status" value="1"/>
</dbReference>
<dbReference type="Proteomes" id="UP000019062">
    <property type="component" value="Unassembled WGS sequence"/>
</dbReference>
<dbReference type="InterPro" id="IPR050194">
    <property type="entry name" value="Glycosyltransferase_grp1"/>
</dbReference>
<dbReference type="PANTHER" id="PTHR45947">
    <property type="entry name" value="SULFOQUINOVOSYL TRANSFERASE SQD2"/>
    <property type="match status" value="1"/>
</dbReference>
<gene>
    <name evidence="4" type="ORF">C176_05732</name>
</gene>
<feature type="domain" description="Glycosyl transferase family 1" evidence="2">
    <location>
        <begin position="208"/>
        <end position="376"/>
    </location>
</feature>
<dbReference type="PANTHER" id="PTHR45947:SF3">
    <property type="entry name" value="SULFOQUINOVOSYL TRANSFERASE SQD2"/>
    <property type="match status" value="1"/>
</dbReference>
<proteinExistence type="predicted"/>
<feature type="transmembrane region" description="Helical" evidence="1">
    <location>
        <begin position="111"/>
        <end position="128"/>
    </location>
</feature>
<keyword evidence="1" id="KW-1133">Transmembrane helix</keyword>
<feature type="domain" description="Glycosyltransferase subfamily 4-like N-terminal" evidence="3">
    <location>
        <begin position="22"/>
        <end position="204"/>
    </location>
</feature>